<evidence type="ECO:0000313" key="4">
    <source>
        <dbReference type="Proteomes" id="UP001163105"/>
    </source>
</evidence>
<protein>
    <submittedName>
        <fullName evidence="3">Metallopeptidase</fullName>
    </submittedName>
</protein>
<evidence type="ECO:0000256" key="1">
    <source>
        <dbReference type="SAM" id="MobiDB-lite"/>
    </source>
</evidence>
<dbReference type="GO" id="GO:0006950">
    <property type="term" value="P:response to stress"/>
    <property type="evidence" value="ECO:0007669"/>
    <property type="project" value="UniProtKB-ARBA"/>
</dbReference>
<keyword evidence="4" id="KW-1185">Reference proteome</keyword>
<comment type="caution">
    <text evidence="3">The sequence shown here is derived from an EMBL/GenBank/DDBJ whole genome shotgun (WGS) entry which is preliminary data.</text>
</comment>
<dbReference type="AlphaFoldDB" id="A0AB34FW10"/>
<evidence type="ECO:0000259" key="2">
    <source>
        <dbReference type="Pfam" id="PF10263"/>
    </source>
</evidence>
<feature type="compositionally biased region" description="Low complexity" evidence="1">
    <location>
        <begin position="213"/>
        <end position="229"/>
    </location>
</feature>
<dbReference type="EMBL" id="JAQHRD010000003">
    <property type="protein sequence ID" value="KAJ6442998.1"/>
    <property type="molecule type" value="Genomic_DNA"/>
</dbReference>
<feature type="domain" description="SprT-like" evidence="2">
    <location>
        <begin position="291"/>
        <end position="403"/>
    </location>
</feature>
<feature type="compositionally biased region" description="Gly residues" evidence="1">
    <location>
        <begin position="1"/>
        <end position="10"/>
    </location>
</feature>
<reference evidence="3" key="1">
    <citation type="submission" date="2023-01" db="EMBL/GenBank/DDBJ databases">
        <title>The growth and conidiation of Purpureocillium lavendulum are regulated by nitrogen source and histone H3K14 acetylation.</title>
        <authorList>
            <person name="Tang P."/>
            <person name="Han J."/>
            <person name="Zhang C."/>
            <person name="Tang P."/>
            <person name="Qi F."/>
            <person name="Zhang K."/>
            <person name="Liang L."/>
        </authorList>
    </citation>
    <scope>NUCLEOTIDE SEQUENCE</scope>
    <source>
        <strain evidence="3">YMF1.00683</strain>
    </source>
</reference>
<organism evidence="3 4">
    <name type="scientific">Purpureocillium lavendulum</name>
    <dbReference type="NCBI Taxonomy" id="1247861"/>
    <lineage>
        <taxon>Eukaryota</taxon>
        <taxon>Fungi</taxon>
        <taxon>Dikarya</taxon>
        <taxon>Ascomycota</taxon>
        <taxon>Pezizomycotina</taxon>
        <taxon>Sordariomycetes</taxon>
        <taxon>Hypocreomycetidae</taxon>
        <taxon>Hypocreales</taxon>
        <taxon>Ophiocordycipitaceae</taxon>
        <taxon>Purpureocillium</taxon>
    </lineage>
</organism>
<dbReference type="Pfam" id="PF10263">
    <property type="entry name" value="SprT-like"/>
    <property type="match status" value="1"/>
</dbReference>
<feature type="region of interest" description="Disordered" evidence="1">
    <location>
        <begin position="178"/>
        <end position="237"/>
    </location>
</feature>
<accession>A0AB34FW10</accession>
<proteinExistence type="predicted"/>
<evidence type="ECO:0000313" key="3">
    <source>
        <dbReference type="EMBL" id="KAJ6442998.1"/>
    </source>
</evidence>
<dbReference type="InterPro" id="IPR006640">
    <property type="entry name" value="SprT-like_domain"/>
</dbReference>
<sequence length="514" mass="57438">MAFWVLGGGDSSLPRVGNASPPHHHHHHHEQQQQQRQRHDGAALRWAAYPDSGPTGHPEAGGDGDVGQSRHCHGGDAGLPKWSATLPWTGSSGHDYMSRYAVHNNHQRNQQRPLRQRHHHHCHEHSSEFAADLSHSVPVNNLAFLVIREGDSSPPDLVPSPSPSPELPQLLFRSSSEQGNHHLHFGNGMPEPFSRPGTAPCPMATLPMERTESGLSISSSASAGDSLSDNDNPLPPGVTLLSDHSAARFVRSHVASFRRRFPDSQPERILRALISPRTRGTDWPLDNDALRSIFSAANELFFASRLTRRVTWDWSHPDWGQYDSHIVGTTALRPCTRLGGWETLIVLSSPILRDTKYNRRLLITTFLHEMIHSFMFVMCGLKARESGGHTEGFRQIAVVIDEWAGREFLHMGDMEADLERFRGNVCSPLDEANGAHAKTMGLEQRGADGARDEYLMEPTPLPEQYGQHGDNYVHGYHTDHQRYDEAAYGDWEWQPREDFGARDPPMSSGASYVY</sequence>
<gene>
    <name evidence="3" type="ORF">O9K51_04177</name>
</gene>
<feature type="region of interest" description="Disordered" evidence="1">
    <location>
        <begin position="1"/>
        <end position="73"/>
    </location>
</feature>
<name>A0AB34FW10_9HYPO</name>
<dbReference type="Proteomes" id="UP001163105">
    <property type="component" value="Unassembled WGS sequence"/>
</dbReference>